<keyword evidence="2" id="KW-0106">Calcium</keyword>
<reference evidence="4 5" key="1">
    <citation type="submission" date="2005-09" db="EMBL/GenBank/DDBJ databases">
        <authorList>
            <person name="Mural R.J."/>
            <person name="Li P.W."/>
            <person name="Adams M.D."/>
            <person name="Amanatides P.G."/>
            <person name="Baden-Tillson H."/>
            <person name="Barnstead M."/>
            <person name="Chin S.H."/>
            <person name="Dew I."/>
            <person name="Evans C.A."/>
            <person name="Ferriera S."/>
            <person name="Flanigan M."/>
            <person name="Fosler C."/>
            <person name="Glodek A."/>
            <person name="Gu Z."/>
            <person name="Holt R.A."/>
            <person name="Jennings D."/>
            <person name="Kraft C.L."/>
            <person name="Lu F."/>
            <person name="Nguyen T."/>
            <person name="Nusskern D.R."/>
            <person name="Pfannkoch C.M."/>
            <person name="Sitter C."/>
            <person name="Sutton G.G."/>
            <person name="Venter J.C."/>
            <person name="Wang Z."/>
            <person name="Woodage T."/>
            <person name="Zheng X.H."/>
            <person name="Zhong F."/>
        </authorList>
    </citation>
    <scope>NUCLEOTIDE SEQUENCE [LARGE SCALE GENOMIC DNA]</scope>
    <source>
        <strain>BN</strain>
        <strain evidence="5">Sprague-Dawley</strain>
    </source>
</reference>
<name>A6JF50_RAT</name>
<accession>A6JF50</accession>
<proteinExistence type="predicted"/>
<dbReference type="InterPro" id="IPR002048">
    <property type="entry name" value="EF_hand_dom"/>
</dbReference>
<evidence type="ECO:0000256" key="2">
    <source>
        <dbReference type="ARBA" id="ARBA00022837"/>
    </source>
</evidence>
<dbReference type="InterPro" id="IPR018247">
    <property type="entry name" value="EF_Hand_1_Ca_BS"/>
</dbReference>
<evidence type="ECO:0000256" key="1">
    <source>
        <dbReference type="ARBA" id="ARBA00022723"/>
    </source>
</evidence>
<sequence length="69" mass="7702">MDEDTLHEILCEVDLNKNGQVELHEFLQLMSAVHTGRVSGSRLAILMKTAEENLDRRVPIPVDRSCGGL</sequence>
<evidence type="ECO:0000313" key="6">
    <source>
        <dbReference type="RGD" id="2726"/>
    </source>
</evidence>
<feature type="domain" description="EF-hand" evidence="3">
    <location>
        <begin position="1"/>
        <end position="36"/>
    </location>
</feature>
<dbReference type="PROSITE" id="PS50222">
    <property type="entry name" value="EF_HAND_2"/>
    <property type="match status" value="1"/>
</dbReference>
<dbReference type="EMBL" id="CH473983">
    <property type="protein sequence ID" value="EDM00412.1"/>
    <property type="molecule type" value="Genomic_DNA"/>
</dbReference>
<dbReference type="RGD" id="2726">
    <property type="gene designation" value="Gpd2"/>
</dbReference>
<dbReference type="SMART" id="SM00054">
    <property type="entry name" value="EFh"/>
    <property type="match status" value="1"/>
</dbReference>
<evidence type="ECO:0000313" key="5">
    <source>
        <dbReference type="Proteomes" id="UP000234681"/>
    </source>
</evidence>
<dbReference type="PROSITE" id="PS00018">
    <property type="entry name" value="EF_HAND_1"/>
    <property type="match status" value="1"/>
</dbReference>
<evidence type="ECO:0000259" key="3">
    <source>
        <dbReference type="PROSITE" id="PS50222"/>
    </source>
</evidence>
<gene>
    <name evidence="4 6" type="primary">Gpd2</name>
    <name evidence="4" type="ORF">rCG_37730</name>
</gene>
<dbReference type="GO" id="GO:0005509">
    <property type="term" value="F:calcium ion binding"/>
    <property type="evidence" value="ECO:0007669"/>
    <property type="project" value="InterPro"/>
</dbReference>
<protein>
    <submittedName>
        <fullName evidence="4">Glycerol-3-phosphate dehydrogenase 2, mitochondrial, isoform CRA_b</fullName>
    </submittedName>
</protein>
<dbReference type="SUPFAM" id="SSF47473">
    <property type="entry name" value="EF-hand"/>
    <property type="match status" value="1"/>
</dbReference>
<dbReference type="AlphaFoldDB" id="A6JF50"/>
<dbReference type="Gene3D" id="1.10.238.10">
    <property type="entry name" value="EF-hand"/>
    <property type="match status" value="1"/>
</dbReference>
<organism evidence="4 5">
    <name type="scientific">Rattus norvegicus</name>
    <name type="common">Rat</name>
    <dbReference type="NCBI Taxonomy" id="10116"/>
    <lineage>
        <taxon>Eukaryota</taxon>
        <taxon>Metazoa</taxon>
        <taxon>Chordata</taxon>
        <taxon>Craniata</taxon>
        <taxon>Vertebrata</taxon>
        <taxon>Euteleostomi</taxon>
        <taxon>Mammalia</taxon>
        <taxon>Eutheria</taxon>
        <taxon>Euarchontoglires</taxon>
        <taxon>Glires</taxon>
        <taxon>Rodentia</taxon>
        <taxon>Myomorpha</taxon>
        <taxon>Muroidea</taxon>
        <taxon>Muridae</taxon>
        <taxon>Murinae</taxon>
        <taxon>Rattus</taxon>
    </lineage>
</organism>
<evidence type="ECO:0000313" key="4">
    <source>
        <dbReference type="EMBL" id="EDM00412.1"/>
    </source>
</evidence>
<keyword evidence="1" id="KW-0479">Metal-binding</keyword>
<dbReference type="InterPro" id="IPR011992">
    <property type="entry name" value="EF-hand-dom_pair"/>
</dbReference>
<dbReference type="Proteomes" id="UP000234681">
    <property type="component" value="Chromosome 3"/>
</dbReference>